<dbReference type="PANTHER" id="PTHR10267:SF0">
    <property type="entry name" value="DNA POLYMERASE SUBUNIT GAMMA-1"/>
    <property type="match status" value="1"/>
</dbReference>
<keyword evidence="15" id="KW-0175">Coiled coil</keyword>
<keyword evidence="12" id="KW-0496">Mitochondrion</keyword>
<dbReference type="Gene3D" id="1.10.150.20">
    <property type="entry name" value="5' to 3' exonuclease, C-terminal subdomain"/>
    <property type="match status" value="1"/>
</dbReference>
<accession>A0A4Y7MVK7</accession>
<dbReference type="FunFam" id="3.30.420.390:FF:000002">
    <property type="entry name" value="DNA polymerase gamma, catalytic subunit"/>
    <property type="match status" value="1"/>
</dbReference>
<dbReference type="GO" id="GO:0005760">
    <property type="term" value="C:gamma DNA polymerase complex"/>
    <property type="evidence" value="ECO:0007669"/>
    <property type="project" value="InterPro"/>
</dbReference>
<dbReference type="GO" id="GO:0003887">
    <property type="term" value="F:DNA-directed DNA polymerase activity"/>
    <property type="evidence" value="ECO:0007669"/>
    <property type="project" value="UniProtKB-KW"/>
</dbReference>
<dbReference type="GO" id="GO:0003677">
    <property type="term" value="F:DNA binding"/>
    <property type="evidence" value="ECO:0007669"/>
    <property type="project" value="UniProtKB-KW"/>
</dbReference>
<dbReference type="GO" id="GO:0006264">
    <property type="term" value="P:mitochondrial DNA replication"/>
    <property type="evidence" value="ECO:0007669"/>
    <property type="project" value="InterPro"/>
</dbReference>
<proteinExistence type="evidence at transcript level"/>
<evidence type="ECO:0000256" key="8">
    <source>
        <dbReference type="ARBA" id="ARBA00022705"/>
    </source>
</evidence>
<dbReference type="CDD" id="cd08641">
    <property type="entry name" value="DNA_pol_gammaA"/>
    <property type="match status" value="1"/>
</dbReference>
<dbReference type="SUPFAM" id="SSF53098">
    <property type="entry name" value="Ribonuclease H-like"/>
    <property type="match status" value="1"/>
</dbReference>
<dbReference type="InterPro" id="IPR041336">
    <property type="entry name" value="DNApol_Exo"/>
</dbReference>
<dbReference type="AlphaFoldDB" id="A0A4Y7MVK7"/>
<evidence type="ECO:0000256" key="3">
    <source>
        <dbReference type="ARBA" id="ARBA00007705"/>
    </source>
</evidence>
<comment type="cofactor">
    <cofactor evidence="1">
        <name>Mg(2+)</name>
        <dbReference type="ChEBI" id="CHEBI:18420"/>
    </cofactor>
</comment>
<evidence type="ECO:0000256" key="15">
    <source>
        <dbReference type="SAM" id="Coils"/>
    </source>
</evidence>
<keyword evidence="10" id="KW-0239">DNA-directed DNA polymerase</keyword>
<evidence type="ECO:0000256" key="7">
    <source>
        <dbReference type="ARBA" id="ARBA00022695"/>
    </source>
</evidence>
<sequence length="1217" mass="138748">MGKFERGIPAVLNISNPNVQPESQSHRLRLLMSSTTRLPGLVGLVLPLAYWEECGSCWAWENEEIFEKENKNSLSKETLLKIQQHLSIHHLYGKSPSKLPDIDLKLPTLLGKNIAEHFEKIAEKQCGSYRNKLLDLTSHCIPDIPQVWNFAPGWTRYNQNGEMDLVDFPEEDAYVFDVEVCVKDGNLPTLATAVSKNYWYSWCSNQLFTDNKVQSSILKNMESIYELKDLINLESKTEQDRLPLKDQKERIVIGHNVSYDRSRIKEQYFIEGTKVRFFDTMALHIAISGITSFQRNMLHAAKSGTTIDRSLKNPQYWNGKSRKTEENLEWQNVSSFNGLNDVYKLYCGGLGLDKEKRNIFVTGSLTDIKDDFQQLVTYCARDCQATYRILCVLLPEFQKRFPHPVTLAGMLEMSTSYLPVNRNWQRYLQESEDTYRDSENELTQSLKREADRASHMMTDKSYEKDPWLWDLDWSTKPLKVKKTSVPKKKKSAAVIPSLNNGESENQTNKEDNDDVILEIQKLKCQFQELFNTKELLFKRNSFLPGYPNWYSSLCDRLQDGLIGPTEVSTSAQVVPKLLKLTWDGYPLFYSRELGWGYLVPGRPLNLSRIDEDVCEIPFPLKDALALFPPRPADQSVLTKGIITAEEAMLKLRQMTDLTADPVDLAMQWQATRSSLNNDADPANLHPAIDKSKEKHTYLTSDRPAWHVGIGPYDVGVVGCWFFRLPHKSGVDNNVGNPLAKDYLNKIEDGTLKATSSSIAEHILKLNRNIIYWRNARDRIMSQMVVWLRQSQIPRNVTKSEHFDPLNTYGAILPQIVTSGTLTRRAVESTWLTASNAYKDRIGSELKAMIQCPPGFNFVGADVDSQELWIASIIGDSFFAGQHGSTAFGWMTLQGKKSDGTDMHSRTAAAVEITRDQAKILNYGRIYGAGERFARTLLMQFNHRLTEKEASEKARKMYSLTKGNSLLKLSHYGRQLASASGNKDELVTLEQLSEMRKNARKEPSLKQIANLPTDELVERRMWAGGTESHMFNKLEEIAQSESPQTPVLHCRISRALEPRNVGNEFMTSRVNWVVQSSAVDYLHLMIVAMRYLVDVYKIEGRFSISIHDEVRYIIKEEDKFRAALALQVANLWTRCMFSYQMNLNDLPQAVAFFSSVDIDTVLRKESNMDCQTPSNPYGLKQGYGIDFGCSYDIYQILEKAGGSLDSKTKNCSKESPVN</sequence>
<evidence type="ECO:0000256" key="2">
    <source>
        <dbReference type="ARBA" id="ARBA00004436"/>
    </source>
</evidence>
<evidence type="ECO:0000256" key="4">
    <source>
        <dbReference type="ARBA" id="ARBA00012417"/>
    </source>
</evidence>
<evidence type="ECO:0000256" key="9">
    <source>
        <dbReference type="ARBA" id="ARBA00022842"/>
    </source>
</evidence>
<keyword evidence="13" id="KW-1135">Mitochondrion nucleoid</keyword>
<evidence type="ECO:0000256" key="1">
    <source>
        <dbReference type="ARBA" id="ARBA00001946"/>
    </source>
</evidence>
<dbReference type="InterPro" id="IPR047580">
    <property type="entry name" value="POLG_palm_dom"/>
</dbReference>
<dbReference type="GO" id="GO:0042645">
    <property type="term" value="C:mitochondrial nucleoid"/>
    <property type="evidence" value="ECO:0007669"/>
    <property type="project" value="UniProtKB-SubCell"/>
</dbReference>
<evidence type="ECO:0000256" key="6">
    <source>
        <dbReference type="ARBA" id="ARBA00022679"/>
    </source>
</evidence>
<evidence type="ECO:0000256" key="13">
    <source>
        <dbReference type="ARBA" id="ARBA00023271"/>
    </source>
</evidence>
<dbReference type="InterPro" id="IPR043502">
    <property type="entry name" value="DNA/RNA_pol_sf"/>
</dbReference>
<dbReference type="PANTHER" id="PTHR10267">
    <property type="entry name" value="DNA POLYMERASE SUBUNIT GAMMA-1"/>
    <property type="match status" value="1"/>
</dbReference>
<dbReference type="InterPro" id="IPR001098">
    <property type="entry name" value="DNA-dir_DNA_pol_A_palm_dom"/>
</dbReference>
<keyword evidence="11" id="KW-0238">DNA-binding</keyword>
<keyword evidence="6" id="KW-0808">Transferase</keyword>
<evidence type="ECO:0000256" key="12">
    <source>
        <dbReference type="ARBA" id="ARBA00023128"/>
    </source>
</evidence>
<keyword evidence="9" id="KW-0460">Magnesium</keyword>
<dbReference type="Pfam" id="PF18136">
    <property type="entry name" value="DNApol_Exo"/>
    <property type="match status" value="1"/>
</dbReference>
<keyword evidence="7" id="KW-0548">Nucleotidyltransferase</keyword>
<evidence type="ECO:0000256" key="11">
    <source>
        <dbReference type="ARBA" id="ARBA00023125"/>
    </source>
</evidence>
<dbReference type="InterPro" id="IPR019760">
    <property type="entry name" value="DNA-dir_DNA_pol_A_CS"/>
</dbReference>
<dbReference type="InterPro" id="IPR002297">
    <property type="entry name" value="DNA-dir_DNA_pol_A_mt"/>
</dbReference>
<dbReference type="SUPFAM" id="SSF56672">
    <property type="entry name" value="DNA/RNA polymerases"/>
    <property type="match status" value="1"/>
</dbReference>
<dbReference type="InterPro" id="IPR012337">
    <property type="entry name" value="RNaseH-like_sf"/>
</dbReference>
<evidence type="ECO:0000313" key="17">
    <source>
        <dbReference type="EMBL" id="SVE84698.1"/>
    </source>
</evidence>
<dbReference type="EMBL" id="LR015079">
    <property type="protein sequence ID" value="SVE84698.1"/>
    <property type="molecule type" value="mRNA"/>
</dbReference>
<comment type="subcellular location">
    <subcellularLocation>
        <location evidence="2">Mitochondrion matrix</location>
        <location evidence="2">Mitochondrion nucleoid</location>
    </subcellularLocation>
</comment>
<dbReference type="Gene3D" id="3.30.420.390">
    <property type="match status" value="1"/>
</dbReference>
<protein>
    <recommendedName>
        <fullName evidence="5">DNA polymerase subunit gamma-1</fullName>
        <ecNumber evidence="4">2.7.7.7</ecNumber>
    </recommendedName>
    <alternativeName>
        <fullName evidence="14">Mitochondrial DNA polymerase catalytic subunit</fullName>
    </alternativeName>
</protein>
<evidence type="ECO:0000259" key="16">
    <source>
        <dbReference type="SMART" id="SM00482"/>
    </source>
</evidence>
<dbReference type="FunFam" id="1.10.150.20:FF:000024">
    <property type="entry name" value="DNA polymerase gamma, catalytic subunit"/>
    <property type="match status" value="1"/>
</dbReference>
<dbReference type="EC" id="2.7.7.7" evidence="4"/>
<reference evidence="17" key="1">
    <citation type="submission" date="2018-08" db="EMBL/GenBank/DDBJ databases">
        <authorList>
            <person name="Cornetti L."/>
        </authorList>
    </citation>
    <scope>NUCLEOTIDE SEQUENCE</scope>
    <source>
        <strain evidence="17">TCO</strain>
    </source>
</reference>
<dbReference type="PROSITE" id="PS00447">
    <property type="entry name" value="DNA_POLYMERASE_A"/>
    <property type="match status" value="1"/>
</dbReference>
<organism evidence="17">
    <name type="scientific">Daphnia pulex</name>
    <name type="common">Water flea</name>
    <dbReference type="NCBI Taxonomy" id="6669"/>
    <lineage>
        <taxon>Eukaryota</taxon>
        <taxon>Metazoa</taxon>
        <taxon>Ecdysozoa</taxon>
        <taxon>Arthropoda</taxon>
        <taxon>Crustacea</taxon>
        <taxon>Branchiopoda</taxon>
        <taxon>Diplostraca</taxon>
        <taxon>Cladocera</taxon>
        <taxon>Anomopoda</taxon>
        <taxon>Daphniidae</taxon>
        <taxon>Daphnia</taxon>
    </lineage>
</organism>
<feature type="domain" description="DNA-directed DNA polymerase family A palm" evidence="16">
    <location>
        <begin position="842"/>
        <end position="1117"/>
    </location>
</feature>
<evidence type="ECO:0000256" key="14">
    <source>
        <dbReference type="ARBA" id="ARBA00031966"/>
    </source>
</evidence>
<evidence type="ECO:0000256" key="5">
    <source>
        <dbReference type="ARBA" id="ARBA00015350"/>
    </source>
</evidence>
<name>A0A4Y7MVK7_DAPPU</name>
<dbReference type="PRINTS" id="PR00867">
    <property type="entry name" value="DNAPOLG"/>
</dbReference>
<evidence type="ECO:0000256" key="10">
    <source>
        <dbReference type="ARBA" id="ARBA00022932"/>
    </source>
</evidence>
<keyword evidence="8" id="KW-0235">DNA replication</keyword>
<dbReference type="OrthoDB" id="5588663at2759"/>
<comment type="similarity">
    <text evidence="3">Belongs to the DNA polymerase type-A family.</text>
</comment>
<dbReference type="SMART" id="SM00482">
    <property type="entry name" value="POLAc"/>
    <property type="match status" value="1"/>
</dbReference>
<feature type="coiled-coil region" evidence="15">
    <location>
        <begin position="421"/>
        <end position="448"/>
    </location>
</feature>
<gene>
    <name evidence="17" type="primary">EOG090X00SQ</name>
</gene>